<dbReference type="RefSeq" id="WP_171778393.1">
    <property type="nucleotide sequence ID" value="NZ_CP045273.1"/>
</dbReference>
<geneLocation type="plasmid" evidence="2">
    <name>pfdu301a</name>
</geneLocation>
<name>A0A6M6E468_PRIMG</name>
<gene>
    <name evidence="1" type="ORF">FDZ14_30420</name>
</gene>
<evidence type="ECO:0000313" key="2">
    <source>
        <dbReference type="Proteomes" id="UP000501076"/>
    </source>
</evidence>
<sequence length="144" mass="16841">MPEKELEQMMEFIETLEGLIGKKKSKTIEKALLKAMVHLVSDNGENNTSTSCTCADDAFFLFQAIEAIVPVLNKERKSVKLRIQMNRKVYRNFLEILHKLNLEKDDTLNNENRDNWIISVRDCRSYSGLNVFLNPFHRLRQLRP</sequence>
<reference evidence="1 2" key="1">
    <citation type="submission" date="2019-10" db="EMBL/GenBank/DDBJ databases">
        <title>Complete genome sequences for adaption low water activity.</title>
        <authorList>
            <person name="Zhao L."/>
            <person name="Zhong J."/>
        </authorList>
    </citation>
    <scope>NUCLEOTIDE SEQUENCE [LARGE SCALE GENOMIC DNA]</scope>
    <source>
        <strain evidence="1 2">FDU301</strain>
        <plasmid evidence="2">pfdu301a</plasmid>
    </source>
</reference>
<dbReference type="AlphaFoldDB" id="A0A6M6E468"/>
<protein>
    <submittedName>
        <fullName evidence="1">Uncharacterized protein</fullName>
    </submittedName>
</protein>
<keyword evidence="1" id="KW-0614">Plasmid</keyword>
<evidence type="ECO:0000313" key="1">
    <source>
        <dbReference type="EMBL" id="QJX80404.1"/>
    </source>
</evidence>
<dbReference type="EMBL" id="CP045273">
    <property type="protein sequence ID" value="QJX80404.1"/>
    <property type="molecule type" value="Genomic_DNA"/>
</dbReference>
<dbReference type="Proteomes" id="UP000501076">
    <property type="component" value="Plasmid pFDU301A"/>
</dbReference>
<organism evidence="1 2">
    <name type="scientific">Priestia megaterium</name>
    <name type="common">Bacillus megaterium</name>
    <dbReference type="NCBI Taxonomy" id="1404"/>
    <lineage>
        <taxon>Bacteria</taxon>
        <taxon>Bacillati</taxon>
        <taxon>Bacillota</taxon>
        <taxon>Bacilli</taxon>
        <taxon>Bacillales</taxon>
        <taxon>Bacillaceae</taxon>
        <taxon>Priestia</taxon>
    </lineage>
</organism>
<accession>A0A6M6E468</accession>
<proteinExistence type="predicted"/>